<dbReference type="InterPro" id="IPR018556">
    <property type="entry name" value="SPIN90/Ldb17_LRD"/>
</dbReference>
<dbReference type="OMA" id="KTHETPY"/>
<dbReference type="InParanoid" id="T1I7F0"/>
<dbReference type="Proteomes" id="UP000015103">
    <property type="component" value="Unassembled WGS sequence"/>
</dbReference>
<evidence type="ECO:0000259" key="1">
    <source>
        <dbReference type="Pfam" id="PF09431"/>
    </source>
</evidence>
<dbReference type="GO" id="GO:0071933">
    <property type="term" value="F:Arp2/3 complex binding"/>
    <property type="evidence" value="ECO:0007669"/>
    <property type="project" value="TreeGrafter"/>
</dbReference>
<dbReference type="Pfam" id="PF09431">
    <property type="entry name" value="SPIN90_LRD"/>
    <property type="match status" value="1"/>
</dbReference>
<evidence type="ECO:0000313" key="2">
    <source>
        <dbReference type="EnsemblMetazoa" id="RPRC012222-PA"/>
    </source>
</evidence>
<dbReference type="AlphaFoldDB" id="T1I7F0"/>
<reference evidence="2" key="1">
    <citation type="submission" date="2015-05" db="UniProtKB">
        <authorList>
            <consortium name="EnsemblMetazoa"/>
        </authorList>
    </citation>
    <scope>IDENTIFICATION</scope>
</reference>
<organism evidence="2 3">
    <name type="scientific">Rhodnius prolixus</name>
    <name type="common">Triatomid bug</name>
    <dbReference type="NCBI Taxonomy" id="13249"/>
    <lineage>
        <taxon>Eukaryota</taxon>
        <taxon>Metazoa</taxon>
        <taxon>Ecdysozoa</taxon>
        <taxon>Arthropoda</taxon>
        <taxon>Hexapoda</taxon>
        <taxon>Insecta</taxon>
        <taxon>Pterygota</taxon>
        <taxon>Neoptera</taxon>
        <taxon>Paraneoptera</taxon>
        <taxon>Hemiptera</taxon>
        <taxon>Heteroptera</taxon>
        <taxon>Panheteroptera</taxon>
        <taxon>Cimicomorpha</taxon>
        <taxon>Reduviidae</taxon>
        <taxon>Triatominae</taxon>
        <taxon>Rhodnius</taxon>
    </lineage>
</organism>
<evidence type="ECO:0000313" key="3">
    <source>
        <dbReference type="Proteomes" id="UP000015103"/>
    </source>
</evidence>
<protein>
    <submittedName>
        <fullName evidence="2">DUF2013 domain-containing protein</fullName>
    </submittedName>
</protein>
<name>T1I7F0_RHOPR</name>
<proteinExistence type="predicted"/>
<dbReference type="eggNOG" id="KOG4035">
    <property type="taxonomic scope" value="Eukaryota"/>
</dbReference>
<dbReference type="InterPro" id="IPR030125">
    <property type="entry name" value="SPIN90/Ldb17"/>
</dbReference>
<keyword evidence="3" id="KW-1185">Reference proteome</keyword>
<dbReference type="HOGENOM" id="CLU_1096409_0_0_1"/>
<dbReference type="EnsemblMetazoa" id="RPRC012222-RA">
    <property type="protein sequence ID" value="RPRC012222-PA"/>
    <property type="gene ID" value="RPRC012222"/>
</dbReference>
<dbReference type="PANTHER" id="PTHR13357">
    <property type="entry name" value="SH3 ADAPTER PROTEIN SPIN90 NCK INTERACTING PROTEIN WITH SH3 DOMAIN"/>
    <property type="match status" value="1"/>
</dbReference>
<sequence>MQSNISKPQCLSKPAMLLSMIFSLGEAMPITHLDHLGIDFIKNILLVIEAENSTEISDLLLTLLLSYNLQFKPKAVANITVQAVMEAPSVKTFTEKVLLLINREEDPITKLKTHETPYHSVLKLLNDLFSYSATAKLFYTNDVKVLIDIIVRQITDLTPHNKKRTEYLELCKLIMYTCDDTAFEHRLDDLNSLFSRILFDEVPEVPEDRYLVREIKEALPQYFGTY</sequence>
<dbReference type="STRING" id="13249.T1I7F0"/>
<dbReference type="GO" id="GO:0006897">
    <property type="term" value="P:endocytosis"/>
    <property type="evidence" value="ECO:0007669"/>
    <property type="project" value="TreeGrafter"/>
</dbReference>
<feature type="domain" description="SPIN90/Ldb17 leucine-rich" evidence="1">
    <location>
        <begin position="55"/>
        <end position="189"/>
    </location>
</feature>
<dbReference type="PANTHER" id="PTHR13357:SF1">
    <property type="entry name" value="NCK-INTERACTING PROTEIN WITH SH3 DOMAIN"/>
    <property type="match status" value="1"/>
</dbReference>
<dbReference type="EMBL" id="ACPB03005593">
    <property type="status" value="NOT_ANNOTATED_CDS"/>
    <property type="molecule type" value="Genomic_DNA"/>
</dbReference>
<dbReference type="EMBL" id="ACPB03005592">
    <property type="status" value="NOT_ANNOTATED_CDS"/>
    <property type="molecule type" value="Genomic_DNA"/>
</dbReference>
<dbReference type="VEuPathDB" id="VectorBase:RPRC012222"/>
<accession>T1I7F0</accession>